<keyword evidence="10" id="KW-1185">Reference proteome</keyword>
<evidence type="ECO:0000256" key="1">
    <source>
        <dbReference type="ARBA" id="ARBA00000900"/>
    </source>
</evidence>
<dbReference type="Pfam" id="PF25598">
    <property type="entry name" value="ARM_PUB"/>
    <property type="match status" value="1"/>
</dbReference>
<dbReference type="CDD" id="cd16664">
    <property type="entry name" value="RING-Ubox_PUB"/>
    <property type="match status" value="1"/>
</dbReference>
<dbReference type="InterPro" id="IPR013083">
    <property type="entry name" value="Znf_RING/FYVE/PHD"/>
</dbReference>
<dbReference type="UniPathway" id="UPA00143"/>
<dbReference type="SMART" id="SM00504">
    <property type="entry name" value="Ubox"/>
    <property type="match status" value="1"/>
</dbReference>
<evidence type="ECO:0000256" key="3">
    <source>
        <dbReference type="ARBA" id="ARBA00012483"/>
    </source>
</evidence>
<feature type="region of interest" description="Disordered" evidence="7">
    <location>
        <begin position="200"/>
        <end position="227"/>
    </location>
</feature>
<dbReference type="AlphaFoldDB" id="A0A843WWK4"/>
<dbReference type="Gene3D" id="1.25.10.10">
    <property type="entry name" value="Leucine-rich Repeat Variant"/>
    <property type="match status" value="1"/>
</dbReference>
<gene>
    <name evidence="9" type="ORF">Taro_042466</name>
</gene>
<comment type="caution">
    <text evidence="9">The sequence shown here is derived from an EMBL/GenBank/DDBJ whole genome shotgun (WGS) entry which is preliminary data.</text>
</comment>
<dbReference type="Proteomes" id="UP000652761">
    <property type="component" value="Unassembled WGS sequence"/>
</dbReference>
<dbReference type="Gene3D" id="3.30.40.10">
    <property type="entry name" value="Zinc/RING finger domain, C3HC4 (zinc finger)"/>
    <property type="match status" value="1"/>
</dbReference>
<evidence type="ECO:0000256" key="6">
    <source>
        <dbReference type="ARBA" id="ARBA00022786"/>
    </source>
</evidence>
<evidence type="ECO:0000313" key="10">
    <source>
        <dbReference type="Proteomes" id="UP000652761"/>
    </source>
</evidence>
<dbReference type="SUPFAM" id="SSF48371">
    <property type="entry name" value="ARM repeat"/>
    <property type="match status" value="1"/>
</dbReference>
<dbReference type="InterPro" id="IPR058678">
    <property type="entry name" value="ARM_PUB"/>
</dbReference>
<feature type="compositionally biased region" description="Low complexity" evidence="7">
    <location>
        <begin position="1010"/>
        <end position="1026"/>
    </location>
</feature>
<dbReference type="EC" id="2.3.2.27" evidence="3"/>
<dbReference type="InterPro" id="IPR003613">
    <property type="entry name" value="Ubox_domain"/>
</dbReference>
<protein>
    <recommendedName>
        <fullName evidence="3">RING-type E3 ubiquitin transferase</fullName>
        <ecNumber evidence="3">2.3.2.27</ecNumber>
    </recommendedName>
</protein>
<keyword evidence="4" id="KW-0808">Transferase</keyword>
<name>A0A843WWK4_COLES</name>
<feature type="region of interest" description="Disordered" evidence="7">
    <location>
        <begin position="81"/>
        <end position="120"/>
    </location>
</feature>
<dbReference type="GO" id="GO:0061630">
    <property type="term" value="F:ubiquitin protein ligase activity"/>
    <property type="evidence" value="ECO:0007669"/>
    <property type="project" value="UniProtKB-EC"/>
</dbReference>
<dbReference type="FunFam" id="3.30.40.10:FF:000114">
    <property type="entry name" value="RING-type E3 ubiquitin transferase"/>
    <property type="match status" value="1"/>
</dbReference>
<evidence type="ECO:0000313" key="9">
    <source>
        <dbReference type="EMBL" id="MQM09591.1"/>
    </source>
</evidence>
<feature type="domain" description="U-box" evidence="8">
    <location>
        <begin position="552"/>
        <end position="626"/>
    </location>
</feature>
<accession>A0A843WWK4</accession>
<dbReference type="GO" id="GO:0016567">
    <property type="term" value="P:protein ubiquitination"/>
    <property type="evidence" value="ECO:0007669"/>
    <property type="project" value="UniProtKB-UniPathway"/>
</dbReference>
<dbReference type="InterPro" id="IPR016024">
    <property type="entry name" value="ARM-type_fold"/>
</dbReference>
<organism evidence="9 10">
    <name type="scientific">Colocasia esculenta</name>
    <name type="common">Wild taro</name>
    <name type="synonym">Arum esculentum</name>
    <dbReference type="NCBI Taxonomy" id="4460"/>
    <lineage>
        <taxon>Eukaryota</taxon>
        <taxon>Viridiplantae</taxon>
        <taxon>Streptophyta</taxon>
        <taxon>Embryophyta</taxon>
        <taxon>Tracheophyta</taxon>
        <taxon>Spermatophyta</taxon>
        <taxon>Magnoliopsida</taxon>
        <taxon>Liliopsida</taxon>
        <taxon>Araceae</taxon>
        <taxon>Aroideae</taxon>
        <taxon>Colocasieae</taxon>
        <taxon>Colocasia</taxon>
    </lineage>
</organism>
<feature type="region of interest" description="Disordered" evidence="7">
    <location>
        <begin position="1010"/>
        <end position="1038"/>
    </location>
</feature>
<evidence type="ECO:0000256" key="2">
    <source>
        <dbReference type="ARBA" id="ARBA00004906"/>
    </source>
</evidence>
<dbReference type="SUPFAM" id="SSF57850">
    <property type="entry name" value="RING/U-box"/>
    <property type="match status" value="1"/>
</dbReference>
<dbReference type="PROSITE" id="PS51698">
    <property type="entry name" value="U_BOX"/>
    <property type="match status" value="1"/>
</dbReference>
<evidence type="ECO:0000259" key="8">
    <source>
        <dbReference type="PROSITE" id="PS51698"/>
    </source>
</evidence>
<reference evidence="9" key="1">
    <citation type="submission" date="2017-07" db="EMBL/GenBank/DDBJ databases">
        <title>Taro Niue Genome Assembly and Annotation.</title>
        <authorList>
            <person name="Atibalentja N."/>
            <person name="Keating K."/>
            <person name="Fields C.J."/>
        </authorList>
    </citation>
    <scope>NUCLEOTIDE SEQUENCE</scope>
    <source>
        <strain evidence="9">Niue_2</strain>
        <tissue evidence="9">Leaf</tissue>
    </source>
</reference>
<dbReference type="PANTHER" id="PTHR23315">
    <property type="entry name" value="U BOX DOMAIN-CONTAINING"/>
    <property type="match status" value="1"/>
</dbReference>
<feature type="compositionally biased region" description="Basic and acidic residues" evidence="7">
    <location>
        <begin position="213"/>
        <end position="222"/>
    </location>
</feature>
<keyword evidence="5" id="KW-0677">Repeat</keyword>
<dbReference type="PANTHER" id="PTHR23315:SF240">
    <property type="entry name" value="U-BOX DOMAIN-CONTAINING PROTEIN 5"/>
    <property type="match status" value="1"/>
</dbReference>
<dbReference type="SMART" id="SM00185">
    <property type="entry name" value="ARM"/>
    <property type="match status" value="4"/>
</dbReference>
<dbReference type="EMBL" id="NMUH01004418">
    <property type="protein sequence ID" value="MQM09591.1"/>
    <property type="molecule type" value="Genomic_DNA"/>
</dbReference>
<evidence type="ECO:0000256" key="7">
    <source>
        <dbReference type="SAM" id="MobiDB-lite"/>
    </source>
</evidence>
<dbReference type="InterPro" id="IPR045210">
    <property type="entry name" value="RING-Ubox_PUB"/>
</dbReference>
<sequence>MNPVDRWVLAVDRHMLNFQKKVEYYLRKLYQNSGVVLSKCAPLRQICLFPIFFLWESTSASYLFLVPSRVSSEAKATNRNLLGSSLPSSTTHTQPTAADPLRSCPSSSGVAREQGATGRSCADDNRVLGAAASICGLPPGRDGGGVEKESRGESRQALGGVGVLEEAKGELARFVFHLHRFVLLSANLCLSSMRSVVLQGKEDGASSSSRRSLGREAKETLQKKGRRNSFSRYSNRVAQGRECLLSVSCALCCFREGRSQGRTQRRGFTSTLFQLVTNLMGRDSAEVAGGTQNSSDRKVHASMCRELTKFLDVITPLVPVIESARPGGASGIQGLCLLNNAIEKAGLLLEHCRESSKLYLAITGEAVVLRCERVRNELHESLSQIQNMVPELLATQIIEILNGLRCAKFIIDSAEEEAGRALLALLRQNSSTEDAEFEAFRIAASRLNMTSPKALLIEKRSVKKLLDKSKGHDSKKETILKYLWHLLNKYGKSLRSDTCGLKENADMSTGCSVPSIDNASNGSLSESVCETIKSQNEISCSEPQNDLSYSDMPPEEFRCPLSCELMHEPVVIASGQTYERTAIQKWFREGNDTCPKTQKKLTNTAMVPNSCMKELISNWCKKHGVPAPNPCSQTGADAFCSWSSLNSNSISSLKNVSATLLDGRSADFTVQSDYSNVSILSSDASYYSESSYVRNIEGLRDNHLQMPPCGYDHKKCQSFSNLSHDTYLEFFSSLSELTSKSQSEALEDFKFHLSSEVACHSMLSNGFLDALVQFLTDAYHLSNVKAQKAGAHILLAFLSHSRLEIPCLSEDAFYLLTSFLGSEITAEALMILQILCRYPNCKSNIATYGIPPVMKILDSGASEFLELVLSILCDLSSNVEIKLQILSAGGVPKLVPHLNDRKLAGNCIELLNHLCVIEEGKAAIAGTDGCIASIVELLDSGNQEEQEHAVAILLSLCSCCNDYCLSVMKEGIIPALVHISVNGNSRGKENSQKLLHLLRDLRDIDCAESSVSDSGVSSSEQTQSSTKHSVEKRTTPKGSGFWGKMKIFSKPRSLALF</sequence>
<dbReference type="OrthoDB" id="10064100at2759"/>
<keyword evidence="6" id="KW-0833">Ubl conjugation pathway</keyword>
<dbReference type="InterPro" id="IPR000225">
    <property type="entry name" value="Armadillo"/>
</dbReference>
<comment type="catalytic activity">
    <reaction evidence="1">
        <text>S-ubiquitinyl-[E2 ubiquitin-conjugating enzyme]-L-cysteine + [acceptor protein]-L-lysine = [E2 ubiquitin-conjugating enzyme]-L-cysteine + N(6)-ubiquitinyl-[acceptor protein]-L-lysine.</text>
        <dbReference type="EC" id="2.3.2.27"/>
    </reaction>
</comment>
<proteinExistence type="predicted"/>
<dbReference type="Pfam" id="PF04564">
    <property type="entry name" value="U-box"/>
    <property type="match status" value="1"/>
</dbReference>
<comment type="pathway">
    <text evidence="2">Protein modification; protein ubiquitination.</text>
</comment>
<evidence type="ECO:0000256" key="4">
    <source>
        <dbReference type="ARBA" id="ARBA00022679"/>
    </source>
</evidence>
<dbReference type="InterPro" id="IPR011989">
    <property type="entry name" value="ARM-like"/>
</dbReference>
<feature type="compositionally biased region" description="Polar residues" evidence="7">
    <location>
        <begin position="81"/>
        <end position="96"/>
    </location>
</feature>
<evidence type="ECO:0000256" key="5">
    <source>
        <dbReference type="ARBA" id="ARBA00022737"/>
    </source>
</evidence>